<organism evidence="2 3">
    <name type="scientific">Streptomyces filamentosus</name>
    <name type="common">Streptomyces roseosporus</name>
    <dbReference type="NCBI Taxonomy" id="67294"/>
    <lineage>
        <taxon>Bacteria</taxon>
        <taxon>Bacillati</taxon>
        <taxon>Actinomycetota</taxon>
        <taxon>Actinomycetes</taxon>
        <taxon>Kitasatosporales</taxon>
        <taxon>Streptomycetaceae</taxon>
        <taxon>Streptomyces</taxon>
    </lineage>
</organism>
<gene>
    <name evidence="2" type="ORF">GCM10017667_68210</name>
</gene>
<dbReference type="Gene3D" id="3.40.50.150">
    <property type="entry name" value="Vaccinia Virus protein VP39"/>
    <property type="match status" value="1"/>
</dbReference>
<evidence type="ECO:0000313" key="2">
    <source>
        <dbReference type="EMBL" id="GHG22617.1"/>
    </source>
</evidence>
<dbReference type="EMBL" id="BNBE01000003">
    <property type="protein sequence ID" value="GHG22617.1"/>
    <property type="molecule type" value="Genomic_DNA"/>
</dbReference>
<dbReference type="GO" id="GO:0008170">
    <property type="term" value="F:N-methyltransferase activity"/>
    <property type="evidence" value="ECO:0007669"/>
    <property type="project" value="InterPro"/>
</dbReference>
<accession>A0A919BWT3</accession>
<feature type="domain" description="DNA methylase adenine-specific" evidence="1">
    <location>
        <begin position="205"/>
        <end position="312"/>
    </location>
</feature>
<dbReference type="Pfam" id="PF02384">
    <property type="entry name" value="N6_Mtase"/>
    <property type="match status" value="1"/>
</dbReference>
<dbReference type="InterPro" id="IPR029063">
    <property type="entry name" value="SAM-dependent_MTases_sf"/>
</dbReference>
<reference evidence="2" key="2">
    <citation type="submission" date="2020-09" db="EMBL/GenBank/DDBJ databases">
        <authorList>
            <person name="Sun Q."/>
            <person name="Ohkuma M."/>
        </authorList>
    </citation>
    <scope>NUCLEOTIDE SEQUENCE</scope>
    <source>
        <strain evidence="2">JCM 4122</strain>
    </source>
</reference>
<dbReference type="SUPFAM" id="SSF53335">
    <property type="entry name" value="S-adenosyl-L-methionine-dependent methyltransferases"/>
    <property type="match status" value="1"/>
</dbReference>
<keyword evidence="3" id="KW-1185">Reference proteome</keyword>
<dbReference type="RefSeq" id="WP_190044170.1">
    <property type="nucleotide sequence ID" value="NZ_BNBE01000003.1"/>
</dbReference>
<protein>
    <recommendedName>
        <fullName evidence="1">DNA methylase adenine-specific domain-containing protein</fullName>
    </recommendedName>
</protein>
<proteinExistence type="predicted"/>
<sequence length="355" mass="38244">MAPSDLTSRLTAALASARRPAPAALAPAGHGQPDGTADCRDPGCARHAGTTDCPPFPITRRRGSDFGESVADAWYHSCGSSRMDIPAGVVAALALCPIKSPGALHAAQLSRYFAAQPPRVLAKGYAEIYAATWMLRPELMDVAAPIFRWTEEDLDEQALRGVAAVTRAALRAGVLQYTGDKDPYYRSDIDLMSWTITNLRHHSSRRGLGEYHTPPEVADMMARLLYDGASVSDAEPTRGQSFNEPAAGTGGMFRSMVQAMRERGGDPHKHEWVMQELDPIAAAGAAVNTVVWDLGPKAVVAVGNTLAHSDLSRQAFAHQRKMQTHRDQLRDAAAFAKATHDAFRKLDTLISAHAA</sequence>
<dbReference type="GO" id="GO:0003677">
    <property type="term" value="F:DNA binding"/>
    <property type="evidence" value="ECO:0007669"/>
    <property type="project" value="InterPro"/>
</dbReference>
<reference evidence="2" key="1">
    <citation type="journal article" date="2014" name="Int. J. Syst. Evol. Microbiol.">
        <title>Complete genome sequence of Corynebacterium casei LMG S-19264T (=DSM 44701T), isolated from a smear-ripened cheese.</title>
        <authorList>
            <consortium name="US DOE Joint Genome Institute (JGI-PGF)"/>
            <person name="Walter F."/>
            <person name="Albersmeier A."/>
            <person name="Kalinowski J."/>
            <person name="Ruckert C."/>
        </authorList>
    </citation>
    <scope>NUCLEOTIDE SEQUENCE</scope>
    <source>
        <strain evidence="2">JCM 4122</strain>
    </source>
</reference>
<dbReference type="AlphaFoldDB" id="A0A919BWT3"/>
<dbReference type="Proteomes" id="UP000632849">
    <property type="component" value="Unassembled WGS sequence"/>
</dbReference>
<dbReference type="InterPro" id="IPR003356">
    <property type="entry name" value="DNA_methylase_A-5"/>
</dbReference>
<name>A0A919BWT3_STRFL</name>
<evidence type="ECO:0000259" key="1">
    <source>
        <dbReference type="Pfam" id="PF02384"/>
    </source>
</evidence>
<comment type="caution">
    <text evidence="2">The sequence shown here is derived from an EMBL/GenBank/DDBJ whole genome shotgun (WGS) entry which is preliminary data.</text>
</comment>
<evidence type="ECO:0000313" key="3">
    <source>
        <dbReference type="Proteomes" id="UP000632849"/>
    </source>
</evidence>